<dbReference type="InterPro" id="IPR004839">
    <property type="entry name" value="Aminotransferase_I/II_large"/>
</dbReference>
<dbReference type="InterPro" id="IPR015424">
    <property type="entry name" value="PyrdxlP-dep_Trfase"/>
</dbReference>
<dbReference type="InterPro" id="IPR015421">
    <property type="entry name" value="PyrdxlP-dep_Trfase_major"/>
</dbReference>
<dbReference type="RefSeq" id="WP_003684846.1">
    <property type="nucleotide sequence ID" value="NZ_CP017151.1"/>
</dbReference>
<evidence type="ECO:0000256" key="1">
    <source>
        <dbReference type="ARBA" id="ARBA00001933"/>
    </source>
</evidence>
<dbReference type="PANTHER" id="PTHR43525">
    <property type="entry name" value="PROTEIN MALY"/>
    <property type="match status" value="1"/>
</dbReference>
<feature type="domain" description="Aminotransferase class I/classII large" evidence="6">
    <location>
        <begin position="29"/>
        <end position="381"/>
    </location>
</feature>
<dbReference type="InterPro" id="IPR027619">
    <property type="entry name" value="C-S_lyase_PatB-like"/>
</dbReference>
<dbReference type="EC" id="4.4.1.13" evidence="2"/>
<dbReference type="InterPro" id="IPR015422">
    <property type="entry name" value="PyrdxlP-dep_Trfase_small"/>
</dbReference>
<evidence type="ECO:0000256" key="3">
    <source>
        <dbReference type="ARBA" id="ARBA00022898"/>
    </source>
</evidence>
<accession>A0A1D7ZZF4</accession>
<dbReference type="GO" id="GO:0047804">
    <property type="term" value="F:cysteine-S-conjugate beta-lyase activity"/>
    <property type="evidence" value="ECO:0007669"/>
    <property type="project" value="UniProtKB-EC"/>
</dbReference>
<protein>
    <recommendedName>
        <fullName evidence="2">cysteine-S-conjugate beta-lyase</fullName>
        <ecNumber evidence="2">4.4.1.13</ecNumber>
    </recommendedName>
</protein>
<reference evidence="7 8" key="1">
    <citation type="submission" date="2016-09" db="EMBL/GenBank/DDBJ databases">
        <title>Genome Sequence of the Lactobacillus fermentum strain NCC2970 (CNCM I-5068).</title>
        <authorList>
            <person name="Barretto C."/>
            <person name="Ngom-Bru C."/>
            <person name="Genevaz A."/>
            <person name="Fournier C."/>
            <person name="Moine D."/>
            <person name="Kassam M."/>
            <person name="Iltis A."/>
            <person name="Sagory-Zalkind P."/>
            <person name="Faucherand G."/>
            <person name="Descombes P."/>
            <person name="Duboux S."/>
        </authorList>
    </citation>
    <scope>NUCLEOTIDE SEQUENCE [LARGE SCALE GENOMIC DNA]</scope>
    <source>
        <strain evidence="7 8">NCC2970</strain>
    </source>
</reference>
<name>A0A1D7ZZF4_LIMFE</name>
<sequence length="392" mass="43627">MTIYDFTTNLDRRHTNSIKWRVKDGELPLTIADMDFRVAPEIEAAMQAKVARGNFGYEYTPDEYFTAVASWYQQEHGVDVAPAWMQYVSGVIPALTACLNYFTAPGDGIVMLEPIYNSFFGAIEKTGRKVVASQQDYDRENHAYQINWADLEEKLADTKTRMFIICNPHNPTGMVWSKMDLERMIRLANQYGVLVVADEIHGDLVIEGEDYTPTFSLDPVILSNVITLVSTSKTFNLASLQAATAIIANPLLRGRFAQAANQQGIVGPNLLAIPASIAAYENGGEWVHQLKALIKHHRQLVQQVLATDLPELSLVPGRGTYLVWLDTQAVAEDSRTLVAFLREQTGLLLTPGTEYRGNGKGFVRVNLAYPTTVIEDALARLVRGVKAYQAQK</sequence>
<dbReference type="GO" id="GO:0030170">
    <property type="term" value="F:pyridoxal phosphate binding"/>
    <property type="evidence" value="ECO:0007669"/>
    <property type="project" value="InterPro"/>
</dbReference>
<dbReference type="Gene3D" id="3.40.640.10">
    <property type="entry name" value="Type I PLP-dependent aspartate aminotransferase-like (Major domain)"/>
    <property type="match status" value="1"/>
</dbReference>
<comment type="similarity">
    <text evidence="5">Belongs to the class-II pyridoxal-phosphate-dependent aminotransferase family. MalY/PatB cystathionine beta-lyase subfamily.</text>
</comment>
<dbReference type="PATRIC" id="fig|1613.112.peg.1910"/>
<keyword evidence="4 7" id="KW-0456">Lyase</keyword>
<dbReference type="GO" id="GO:0008483">
    <property type="term" value="F:transaminase activity"/>
    <property type="evidence" value="ECO:0007669"/>
    <property type="project" value="UniProtKB-KW"/>
</dbReference>
<keyword evidence="3" id="KW-0663">Pyridoxal phosphate</keyword>
<dbReference type="InterPro" id="IPR051798">
    <property type="entry name" value="Class-II_PLP-Dep_Aminotrans"/>
</dbReference>
<dbReference type="EMBL" id="CP017151">
    <property type="protein sequence ID" value="AOR75268.1"/>
    <property type="molecule type" value="Genomic_DNA"/>
</dbReference>
<dbReference type="AlphaFoldDB" id="A0A1D7ZZF4"/>
<dbReference type="CDD" id="cd00609">
    <property type="entry name" value="AAT_like"/>
    <property type="match status" value="1"/>
</dbReference>
<dbReference type="Pfam" id="PF00155">
    <property type="entry name" value="Aminotran_1_2"/>
    <property type="match status" value="1"/>
</dbReference>
<dbReference type="SUPFAM" id="SSF53383">
    <property type="entry name" value="PLP-dependent transferases"/>
    <property type="match status" value="1"/>
</dbReference>
<comment type="cofactor">
    <cofactor evidence="1">
        <name>pyridoxal 5'-phosphate</name>
        <dbReference type="ChEBI" id="CHEBI:597326"/>
    </cofactor>
</comment>
<evidence type="ECO:0000259" key="6">
    <source>
        <dbReference type="Pfam" id="PF00155"/>
    </source>
</evidence>
<dbReference type="Gene3D" id="3.90.1150.10">
    <property type="entry name" value="Aspartate Aminotransferase, domain 1"/>
    <property type="match status" value="1"/>
</dbReference>
<evidence type="ECO:0000256" key="2">
    <source>
        <dbReference type="ARBA" id="ARBA00012224"/>
    </source>
</evidence>
<gene>
    <name evidence="7" type="ORF">LACFE_CDS1825</name>
</gene>
<dbReference type="NCBIfam" id="TIGR04350">
    <property type="entry name" value="C_S_lyase_PatB"/>
    <property type="match status" value="1"/>
</dbReference>
<evidence type="ECO:0000256" key="4">
    <source>
        <dbReference type="ARBA" id="ARBA00023239"/>
    </source>
</evidence>
<keyword evidence="7" id="KW-0032">Aminotransferase</keyword>
<proteinExistence type="inferred from homology"/>
<evidence type="ECO:0000313" key="8">
    <source>
        <dbReference type="Proteomes" id="UP000094714"/>
    </source>
</evidence>
<dbReference type="PANTHER" id="PTHR43525:SF1">
    <property type="entry name" value="PROTEIN MALY"/>
    <property type="match status" value="1"/>
</dbReference>
<evidence type="ECO:0000313" key="7">
    <source>
        <dbReference type="EMBL" id="AOR75268.1"/>
    </source>
</evidence>
<keyword evidence="7" id="KW-0808">Transferase</keyword>
<evidence type="ECO:0000256" key="5">
    <source>
        <dbReference type="ARBA" id="ARBA00037974"/>
    </source>
</evidence>
<dbReference type="Proteomes" id="UP000094714">
    <property type="component" value="Chromosome"/>
</dbReference>
<organism evidence="7 8">
    <name type="scientific">Limosilactobacillus fermentum</name>
    <name type="common">Lactobacillus fermentum</name>
    <dbReference type="NCBI Taxonomy" id="1613"/>
    <lineage>
        <taxon>Bacteria</taxon>
        <taxon>Bacillati</taxon>
        <taxon>Bacillota</taxon>
        <taxon>Bacilli</taxon>
        <taxon>Lactobacillales</taxon>
        <taxon>Lactobacillaceae</taxon>
        <taxon>Limosilactobacillus</taxon>
    </lineage>
</organism>